<evidence type="ECO:0000256" key="4">
    <source>
        <dbReference type="ARBA" id="ARBA00038322"/>
    </source>
</evidence>
<evidence type="ECO:0000313" key="8">
    <source>
        <dbReference type="Proteomes" id="UP000199612"/>
    </source>
</evidence>
<comment type="pathway">
    <text evidence="1 5">Carotenoid biosynthesis.</text>
</comment>
<keyword evidence="2 5" id="KW-0125">Carotenoid biosynthesis</keyword>
<dbReference type="GO" id="GO:0016117">
    <property type="term" value="P:carotenoid biosynthetic process"/>
    <property type="evidence" value="ECO:0007669"/>
    <property type="project" value="UniProtKB-KW"/>
</dbReference>
<reference evidence="8" key="1">
    <citation type="submission" date="2016-10" db="EMBL/GenBank/DDBJ databases">
        <authorList>
            <person name="Varghese N."/>
            <person name="Submissions S."/>
        </authorList>
    </citation>
    <scope>NUCLEOTIDE SEQUENCE [LARGE SCALE GENOMIC DNA]</scope>
    <source>
        <strain evidence="8">DSM 23664</strain>
    </source>
</reference>
<proteinExistence type="inferred from homology"/>
<dbReference type="SUPFAM" id="SSF51905">
    <property type="entry name" value="FAD/NAD(P)-binding domain"/>
    <property type="match status" value="1"/>
</dbReference>
<accession>A0A1I1FMU1</accession>
<dbReference type="NCBIfam" id="TIGR02734">
    <property type="entry name" value="crtI_fam"/>
    <property type="match status" value="1"/>
</dbReference>
<evidence type="ECO:0000256" key="1">
    <source>
        <dbReference type="ARBA" id="ARBA00004829"/>
    </source>
</evidence>
<dbReference type="OrthoDB" id="9814556at2"/>
<dbReference type="STRING" id="753702.SAMN04488102_102180"/>
<comment type="similarity">
    <text evidence="4">Belongs to the carotenoid/retinoid oxidoreductase family. CrtN subfamily.</text>
</comment>
<dbReference type="InterPro" id="IPR036188">
    <property type="entry name" value="FAD/NAD-bd_sf"/>
</dbReference>
<evidence type="ECO:0000313" key="7">
    <source>
        <dbReference type="EMBL" id="SFC00849.1"/>
    </source>
</evidence>
<keyword evidence="8" id="KW-1185">Reference proteome</keyword>
<name>A0A1I1FMU1_9LACT</name>
<dbReference type="Pfam" id="PF01593">
    <property type="entry name" value="Amino_oxidase"/>
    <property type="match status" value="1"/>
</dbReference>
<dbReference type="PANTHER" id="PTHR43734">
    <property type="entry name" value="PHYTOENE DESATURASE"/>
    <property type="match status" value="1"/>
</dbReference>
<evidence type="ECO:0000256" key="2">
    <source>
        <dbReference type="ARBA" id="ARBA00022746"/>
    </source>
</evidence>
<keyword evidence="3 5" id="KW-0560">Oxidoreductase</keyword>
<gene>
    <name evidence="7" type="ORF">SAMN04488102_102180</name>
</gene>
<dbReference type="EMBL" id="FOLT01000002">
    <property type="protein sequence ID" value="SFC00849.1"/>
    <property type="molecule type" value="Genomic_DNA"/>
</dbReference>
<dbReference type="PRINTS" id="PR00419">
    <property type="entry name" value="ADXRDTASE"/>
</dbReference>
<feature type="domain" description="Amine oxidase" evidence="6">
    <location>
        <begin position="13"/>
        <end position="495"/>
    </location>
</feature>
<dbReference type="Gene3D" id="3.50.50.60">
    <property type="entry name" value="FAD/NAD(P)-binding domain"/>
    <property type="match status" value="2"/>
</dbReference>
<dbReference type="PANTHER" id="PTHR43734:SF1">
    <property type="entry name" value="PHYTOENE DESATURASE"/>
    <property type="match status" value="1"/>
</dbReference>
<protein>
    <submittedName>
        <fullName evidence="7">Phytoene desaturase</fullName>
    </submittedName>
</protein>
<evidence type="ECO:0000256" key="3">
    <source>
        <dbReference type="ARBA" id="ARBA00023002"/>
    </source>
</evidence>
<evidence type="ECO:0000259" key="6">
    <source>
        <dbReference type="Pfam" id="PF01593"/>
    </source>
</evidence>
<organism evidence="7 8">
    <name type="scientific">Alkalibacterium subtropicum</name>
    <dbReference type="NCBI Taxonomy" id="753702"/>
    <lineage>
        <taxon>Bacteria</taxon>
        <taxon>Bacillati</taxon>
        <taxon>Bacillota</taxon>
        <taxon>Bacilli</taxon>
        <taxon>Lactobacillales</taxon>
        <taxon>Carnobacteriaceae</taxon>
        <taxon>Alkalibacterium</taxon>
    </lineage>
</organism>
<dbReference type="GO" id="GO:0016491">
    <property type="term" value="F:oxidoreductase activity"/>
    <property type="evidence" value="ECO:0007669"/>
    <property type="project" value="UniProtKB-KW"/>
</dbReference>
<dbReference type="RefSeq" id="WP_091528507.1">
    <property type="nucleotide sequence ID" value="NZ_FOLT01000002.1"/>
</dbReference>
<evidence type="ECO:0000256" key="5">
    <source>
        <dbReference type="RuleBase" id="RU362075"/>
    </source>
</evidence>
<dbReference type="AlphaFoldDB" id="A0A1I1FMU1"/>
<dbReference type="InterPro" id="IPR014105">
    <property type="entry name" value="Carotenoid/retinoid_OxRdtase"/>
</dbReference>
<dbReference type="Proteomes" id="UP000199612">
    <property type="component" value="Unassembled WGS sequence"/>
</dbReference>
<sequence length="505" mass="57888">MKKKVIVIGAGAAGLASAIRLQYKGYDVELYEKHPTPGGKMNQIEMDGYRFDLGPSLVMMPQVYREIFEYCGRDPDDYIPMEKLDPMYRVYFSDNPKEPVDVSSDMVKWTKTLESFSESDTAGFFRYLNDAYKSYSFSWNNIIRRPFRKQTDFYNLTLLKEGREAKSGINADQFIGRYIKDERLKQMLSFQTLYIGISPFKSPSFYTTIPMTQFLYGVWFIKGGMYTMARSMARLFQELGGHIHYNTSVDEIVIENGKAMGVRIADEVKAADYVVCNADFPYAMKQLVKDEPAKGKYTDKKIDKMKYSCSTLVFYLGMNRKYESVEHIHHFVFDEDLEKNMQHIFGGSKPRRASFYVYIASKMDASLAPAGKDGLYIMMPVSNVKTAKYEWNEDTIHYYRKLILNKLKTIKGFETVEEEIVAEKHMSPLDFESTFNAYNGAVFGLMPTLLQSSHFRPQSKAKQCDNLYFNGSSTHPGAGVPIVLLSARIAAQELIQDDQGISFGY</sequence>
<dbReference type="InterPro" id="IPR002937">
    <property type="entry name" value="Amino_oxidase"/>
</dbReference>